<dbReference type="PANTHER" id="PTHR30036:SF7">
    <property type="entry name" value="ABC TRANSPORTER PERIPLASMIC-BINDING PROTEIN YPHF"/>
    <property type="match status" value="1"/>
</dbReference>
<dbReference type="InterPro" id="IPR050555">
    <property type="entry name" value="Bact_Solute-Bind_Prot2"/>
</dbReference>
<evidence type="ECO:0000259" key="5">
    <source>
        <dbReference type="Pfam" id="PF13407"/>
    </source>
</evidence>
<keyword evidence="4" id="KW-0732">Signal</keyword>
<reference evidence="6 7" key="1">
    <citation type="journal article" date="2019" name="Int. J. Syst. Evol. Microbiol.">
        <title>The Global Catalogue of Microorganisms (GCM) 10K type strain sequencing project: providing services to taxonomists for standard genome sequencing and annotation.</title>
        <authorList>
            <consortium name="The Broad Institute Genomics Platform"/>
            <consortium name="The Broad Institute Genome Sequencing Center for Infectious Disease"/>
            <person name="Wu L."/>
            <person name="Ma J."/>
        </authorList>
    </citation>
    <scope>NUCLEOTIDE SEQUENCE [LARGE SCALE GENOMIC DNA]</scope>
    <source>
        <strain evidence="6 7">JCM 12662</strain>
    </source>
</reference>
<protein>
    <submittedName>
        <fullName evidence="6">Sugar ABC transporter substrate-binding protein</fullName>
    </submittedName>
</protein>
<evidence type="ECO:0000313" key="7">
    <source>
        <dbReference type="Proteomes" id="UP001501166"/>
    </source>
</evidence>
<dbReference type="Proteomes" id="UP001501166">
    <property type="component" value="Unassembled WGS sequence"/>
</dbReference>
<feature type="chain" id="PRO_5046294240" evidence="4">
    <location>
        <begin position="17"/>
        <end position="369"/>
    </location>
</feature>
<feature type="domain" description="Periplasmic binding protein" evidence="5">
    <location>
        <begin position="56"/>
        <end position="318"/>
    </location>
</feature>
<dbReference type="Gene3D" id="3.40.50.2300">
    <property type="match status" value="2"/>
</dbReference>
<dbReference type="CDD" id="cd06305">
    <property type="entry name" value="PBP1_methylthioribose_binding-like"/>
    <property type="match status" value="1"/>
</dbReference>
<evidence type="ECO:0000256" key="3">
    <source>
        <dbReference type="SAM" id="MobiDB-lite"/>
    </source>
</evidence>
<dbReference type="SUPFAM" id="SSF53822">
    <property type="entry name" value="Periplasmic binding protein-like I"/>
    <property type="match status" value="1"/>
</dbReference>
<dbReference type="RefSeq" id="WP_343753783.1">
    <property type="nucleotide sequence ID" value="NZ_BAAACW010000036.1"/>
</dbReference>
<sequence length="369" mass="40878">MNKKFLSALIATSVFAVGCANNEGDSSASENTNDDTEITTNLEGVPESLNDDIKVAVIRNLPSDDHTTQFLDGARSEGESFGFEVDTYISDGDDARFQDLVSQAINSDYDGMIISHGKESYSYNMLEPARDRDIEVVTFDTVAERDGETLEGVTSTAQNDALLAEYSLEEAIHFSENDVPNIIKITVGGIVPLDNRDVVYKQYEEEGKINTLQEIGPQNMQSVISDITSATNSILSTYGEGEIDIIWAAWDELAKGAYNAIKENGRHDVDLVSIDVSNQDINFMTEENSTWLSTAAVDPHLIGVMNMRLLAMKLAGEETPDTYELEPHIIRQEDLDSDTVMNSLNEVIDGWGESEDFNQDWMNILRENN</sequence>
<proteinExistence type="inferred from homology"/>
<dbReference type="PROSITE" id="PS51257">
    <property type="entry name" value="PROKAR_LIPOPROTEIN"/>
    <property type="match status" value="1"/>
</dbReference>
<name>A0ABN0X571_9LACT</name>
<accession>A0ABN0X571</accession>
<evidence type="ECO:0000256" key="2">
    <source>
        <dbReference type="ARBA" id="ARBA00007639"/>
    </source>
</evidence>
<gene>
    <name evidence="6" type="ORF">GCM10008932_05550</name>
</gene>
<dbReference type="InterPro" id="IPR025997">
    <property type="entry name" value="SBP_2_dom"/>
</dbReference>
<dbReference type="EMBL" id="BAAACW010000036">
    <property type="protein sequence ID" value="GAA0355434.1"/>
    <property type="molecule type" value="Genomic_DNA"/>
</dbReference>
<dbReference type="InterPro" id="IPR028082">
    <property type="entry name" value="Peripla_BP_I"/>
</dbReference>
<evidence type="ECO:0000256" key="4">
    <source>
        <dbReference type="SAM" id="SignalP"/>
    </source>
</evidence>
<dbReference type="PANTHER" id="PTHR30036">
    <property type="entry name" value="D-XYLOSE-BINDING PERIPLASMIC PROTEIN"/>
    <property type="match status" value="1"/>
</dbReference>
<comment type="subcellular location">
    <subcellularLocation>
        <location evidence="1">Cell envelope</location>
    </subcellularLocation>
</comment>
<comment type="caution">
    <text evidence="6">The sequence shown here is derived from an EMBL/GenBank/DDBJ whole genome shotgun (WGS) entry which is preliminary data.</text>
</comment>
<keyword evidence="7" id="KW-1185">Reference proteome</keyword>
<evidence type="ECO:0000313" key="6">
    <source>
        <dbReference type="EMBL" id="GAA0355434.1"/>
    </source>
</evidence>
<evidence type="ECO:0000256" key="1">
    <source>
        <dbReference type="ARBA" id="ARBA00004196"/>
    </source>
</evidence>
<feature type="signal peptide" evidence="4">
    <location>
        <begin position="1"/>
        <end position="16"/>
    </location>
</feature>
<dbReference type="Pfam" id="PF13407">
    <property type="entry name" value="Peripla_BP_4"/>
    <property type="match status" value="1"/>
</dbReference>
<comment type="similarity">
    <text evidence="2">Belongs to the bacterial solute-binding protein 2 family.</text>
</comment>
<feature type="region of interest" description="Disordered" evidence="3">
    <location>
        <begin position="23"/>
        <end position="43"/>
    </location>
</feature>
<organism evidence="6 7">
    <name type="scientific">Alkalibacterium iburiense</name>
    <dbReference type="NCBI Taxonomy" id="290589"/>
    <lineage>
        <taxon>Bacteria</taxon>
        <taxon>Bacillati</taxon>
        <taxon>Bacillota</taxon>
        <taxon>Bacilli</taxon>
        <taxon>Lactobacillales</taxon>
        <taxon>Carnobacteriaceae</taxon>
        <taxon>Alkalibacterium</taxon>
    </lineage>
</organism>